<evidence type="ECO:0000256" key="1">
    <source>
        <dbReference type="SAM" id="MobiDB-lite"/>
    </source>
</evidence>
<feature type="compositionally biased region" description="Basic and acidic residues" evidence="1">
    <location>
        <begin position="50"/>
        <end position="75"/>
    </location>
</feature>
<name>A0A6A5UVL4_9PLEO</name>
<dbReference type="Proteomes" id="UP000800036">
    <property type="component" value="Unassembled WGS sequence"/>
</dbReference>
<accession>A0A6A5UVL4</accession>
<dbReference type="EMBL" id="ML976720">
    <property type="protein sequence ID" value="KAF1968470.1"/>
    <property type="molecule type" value="Genomic_DNA"/>
</dbReference>
<organism evidence="3 4">
    <name type="scientific">Bimuria novae-zelandiae CBS 107.79</name>
    <dbReference type="NCBI Taxonomy" id="1447943"/>
    <lineage>
        <taxon>Eukaryota</taxon>
        <taxon>Fungi</taxon>
        <taxon>Dikarya</taxon>
        <taxon>Ascomycota</taxon>
        <taxon>Pezizomycotina</taxon>
        <taxon>Dothideomycetes</taxon>
        <taxon>Pleosporomycetidae</taxon>
        <taxon>Pleosporales</taxon>
        <taxon>Massarineae</taxon>
        <taxon>Didymosphaeriaceae</taxon>
        <taxon>Bimuria</taxon>
    </lineage>
</organism>
<feature type="transmembrane region" description="Helical" evidence="2">
    <location>
        <begin position="95"/>
        <end position="113"/>
    </location>
</feature>
<sequence>MAHGDIDLSRPETHYDPHGNNDTTTLIAPSIYVEKPRGRSTKRGSTPPSDDERLLAQARKHADAHVQMQRRKEAASNRGSAPQLSNSRRWYVTRWILRVLSCLISVAIVAVLLDALSTYKKTKEVKKAFKNGDGGGIMNVWPELMKMHPTMLMLAVAATATGLSLVLSVASVSQKVRRMTKTGNIATIIISTVCLALWVATTAYYASWDTKETHWDLMSWACKHAKAEARYNHVNYGEVCTEMRFAFWAAVALAALEFVNLLLFVVWYFKTRTARKYAKLSG</sequence>
<keyword evidence="4" id="KW-1185">Reference proteome</keyword>
<feature type="transmembrane region" description="Helical" evidence="2">
    <location>
        <begin position="185"/>
        <end position="206"/>
    </location>
</feature>
<keyword evidence="2" id="KW-1133">Transmembrane helix</keyword>
<protein>
    <recommendedName>
        <fullName evidence="5">MARVEL domain-containing protein</fullName>
    </recommendedName>
</protein>
<dbReference type="PANTHER" id="PTHR42069:SF1">
    <property type="entry name" value="MARVEL DOMAIN-CONTAINING PROTEIN"/>
    <property type="match status" value="1"/>
</dbReference>
<evidence type="ECO:0000313" key="3">
    <source>
        <dbReference type="EMBL" id="KAF1968470.1"/>
    </source>
</evidence>
<reference evidence="3" key="1">
    <citation type="journal article" date="2020" name="Stud. Mycol.">
        <title>101 Dothideomycetes genomes: a test case for predicting lifestyles and emergence of pathogens.</title>
        <authorList>
            <person name="Haridas S."/>
            <person name="Albert R."/>
            <person name="Binder M."/>
            <person name="Bloem J."/>
            <person name="Labutti K."/>
            <person name="Salamov A."/>
            <person name="Andreopoulos B."/>
            <person name="Baker S."/>
            <person name="Barry K."/>
            <person name="Bills G."/>
            <person name="Bluhm B."/>
            <person name="Cannon C."/>
            <person name="Castanera R."/>
            <person name="Culley D."/>
            <person name="Daum C."/>
            <person name="Ezra D."/>
            <person name="Gonzalez J."/>
            <person name="Henrissat B."/>
            <person name="Kuo A."/>
            <person name="Liang C."/>
            <person name="Lipzen A."/>
            <person name="Lutzoni F."/>
            <person name="Magnuson J."/>
            <person name="Mondo S."/>
            <person name="Nolan M."/>
            <person name="Ohm R."/>
            <person name="Pangilinan J."/>
            <person name="Park H.-J."/>
            <person name="Ramirez L."/>
            <person name="Alfaro M."/>
            <person name="Sun H."/>
            <person name="Tritt A."/>
            <person name="Yoshinaga Y."/>
            <person name="Zwiers L.-H."/>
            <person name="Turgeon B."/>
            <person name="Goodwin S."/>
            <person name="Spatafora J."/>
            <person name="Crous P."/>
            <person name="Grigoriev I."/>
        </authorList>
    </citation>
    <scope>NUCLEOTIDE SEQUENCE</scope>
    <source>
        <strain evidence="3">CBS 107.79</strain>
    </source>
</reference>
<evidence type="ECO:0000256" key="2">
    <source>
        <dbReference type="SAM" id="Phobius"/>
    </source>
</evidence>
<proteinExistence type="predicted"/>
<dbReference type="OrthoDB" id="5400774at2759"/>
<gene>
    <name evidence="3" type="ORF">BU23DRAFT_480106</name>
</gene>
<evidence type="ECO:0008006" key="5">
    <source>
        <dbReference type="Google" id="ProtNLM"/>
    </source>
</evidence>
<dbReference type="AlphaFoldDB" id="A0A6A5UVL4"/>
<feature type="region of interest" description="Disordered" evidence="1">
    <location>
        <begin position="1"/>
        <end position="83"/>
    </location>
</feature>
<feature type="transmembrane region" description="Helical" evidence="2">
    <location>
        <begin position="151"/>
        <end position="173"/>
    </location>
</feature>
<feature type="transmembrane region" description="Helical" evidence="2">
    <location>
        <begin position="245"/>
        <end position="269"/>
    </location>
</feature>
<keyword evidence="2" id="KW-0812">Transmembrane</keyword>
<dbReference type="PANTHER" id="PTHR42069">
    <property type="entry name" value="HYPHAL ANASTAMOSIS-8 PROTEIN"/>
    <property type="match status" value="1"/>
</dbReference>
<keyword evidence="2" id="KW-0472">Membrane</keyword>
<evidence type="ECO:0000313" key="4">
    <source>
        <dbReference type="Proteomes" id="UP000800036"/>
    </source>
</evidence>
<feature type="compositionally biased region" description="Basic and acidic residues" evidence="1">
    <location>
        <begin position="1"/>
        <end position="19"/>
    </location>
</feature>